<name>A0A7C3PHU7_9CYAN</name>
<dbReference type="SUPFAM" id="SSF102405">
    <property type="entry name" value="MCP/YpsA-like"/>
    <property type="match status" value="1"/>
</dbReference>
<gene>
    <name evidence="4" type="primary">dprA</name>
    <name evidence="4" type="ORF">ENR64_11400</name>
</gene>
<proteinExistence type="inferred from homology"/>
<dbReference type="Pfam" id="PF17782">
    <property type="entry name" value="WHD_DprA"/>
    <property type="match status" value="1"/>
</dbReference>
<feature type="domain" description="DprA winged helix" evidence="3">
    <location>
        <begin position="313"/>
        <end position="377"/>
    </location>
</feature>
<evidence type="ECO:0000259" key="2">
    <source>
        <dbReference type="Pfam" id="PF02481"/>
    </source>
</evidence>
<dbReference type="Pfam" id="PF02481">
    <property type="entry name" value="DNA_processg_A"/>
    <property type="match status" value="1"/>
</dbReference>
<feature type="domain" description="Smf/DprA SLOG" evidence="2">
    <location>
        <begin position="86"/>
        <end position="298"/>
    </location>
</feature>
<reference evidence="4" key="1">
    <citation type="journal article" date="2020" name="mSystems">
        <title>Genome- and Community-Level Interaction Insights into Carbon Utilization and Element Cycling Functions of Hydrothermarchaeota in Hydrothermal Sediment.</title>
        <authorList>
            <person name="Zhou Z."/>
            <person name="Liu Y."/>
            <person name="Xu W."/>
            <person name="Pan J."/>
            <person name="Luo Z.H."/>
            <person name="Li M."/>
        </authorList>
    </citation>
    <scope>NUCLEOTIDE SEQUENCE [LARGE SCALE GENOMIC DNA]</scope>
    <source>
        <strain evidence="4">SpSt-418</strain>
    </source>
</reference>
<protein>
    <submittedName>
        <fullName evidence="4">DNA-protecting protein DprA</fullName>
    </submittedName>
</protein>
<accession>A0A7C3PHU7</accession>
<comment type="caution">
    <text evidence="4">The sequence shown here is derived from an EMBL/GenBank/DDBJ whole genome shotgun (WGS) entry which is preliminary data.</text>
</comment>
<dbReference type="SUPFAM" id="SSF47781">
    <property type="entry name" value="RuvA domain 2-like"/>
    <property type="match status" value="1"/>
</dbReference>
<dbReference type="InterPro" id="IPR057666">
    <property type="entry name" value="DrpA_SLOG"/>
</dbReference>
<dbReference type="InterPro" id="IPR003488">
    <property type="entry name" value="DprA"/>
</dbReference>
<dbReference type="PANTHER" id="PTHR43022">
    <property type="entry name" value="PROTEIN SMF"/>
    <property type="match status" value="1"/>
</dbReference>
<dbReference type="InterPro" id="IPR010994">
    <property type="entry name" value="RuvA_2-like"/>
</dbReference>
<sequence length="382" mass="42106">MHLENNRSSERAYWLAWSQIDGVGPITLRRLREFFGDLKTAWQASPADWLAVDGIGLQLADAIANAHAKMDAIALLEKHEQANPHFWTPADSDYPQLLHEIFDPPATLYYRGKVDLAENQGIQPMIGIVGTRAPSDYGHKWTEWLTEALIGQGFSIVSGLAEGIDTDAHRTCLQNRGRTIAVLGTGLDITYPYQNRQLYHRLVESGLALSEYPAGTKPDRPNFPRRNRIIAGLCRAVIVMEAPARSGALITAHMAAEYGRDVYVLPGSLDNPQSHGCLALLNQGAQVILGKNHLLELLGTLPQMELPFPKPVEPQPPQPPLTPQQQHILLALSKLAPTGEAVSFDRLVQQTELAASILSAELLQLELLEIVAQLPGMLYRKV</sequence>
<evidence type="ECO:0000256" key="1">
    <source>
        <dbReference type="ARBA" id="ARBA00006525"/>
    </source>
</evidence>
<dbReference type="PANTHER" id="PTHR43022:SF1">
    <property type="entry name" value="PROTEIN SMF"/>
    <property type="match status" value="1"/>
</dbReference>
<dbReference type="Gene3D" id="3.40.50.450">
    <property type="match status" value="1"/>
</dbReference>
<evidence type="ECO:0000313" key="4">
    <source>
        <dbReference type="EMBL" id="HFM98340.1"/>
    </source>
</evidence>
<dbReference type="NCBIfam" id="TIGR00732">
    <property type="entry name" value="dprA"/>
    <property type="match status" value="1"/>
</dbReference>
<dbReference type="InterPro" id="IPR041614">
    <property type="entry name" value="DprA_WH"/>
</dbReference>
<dbReference type="Gene3D" id="1.10.10.10">
    <property type="entry name" value="Winged helix-like DNA-binding domain superfamily/Winged helix DNA-binding domain"/>
    <property type="match status" value="1"/>
</dbReference>
<organism evidence="4">
    <name type="scientific">Oscillatoriales cyanobacterium SpSt-418</name>
    <dbReference type="NCBI Taxonomy" id="2282169"/>
    <lineage>
        <taxon>Bacteria</taxon>
        <taxon>Bacillati</taxon>
        <taxon>Cyanobacteriota</taxon>
        <taxon>Cyanophyceae</taxon>
        <taxon>Oscillatoriophycideae</taxon>
        <taxon>Oscillatoriales</taxon>
    </lineage>
</organism>
<dbReference type="InterPro" id="IPR036388">
    <property type="entry name" value="WH-like_DNA-bd_sf"/>
</dbReference>
<dbReference type="EMBL" id="DSRU01000165">
    <property type="protein sequence ID" value="HFM98340.1"/>
    <property type="molecule type" value="Genomic_DNA"/>
</dbReference>
<dbReference type="GO" id="GO:0009294">
    <property type="term" value="P:DNA-mediated transformation"/>
    <property type="evidence" value="ECO:0007669"/>
    <property type="project" value="InterPro"/>
</dbReference>
<comment type="similarity">
    <text evidence="1">Belongs to the DprA/Smf family.</text>
</comment>
<dbReference type="AlphaFoldDB" id="A0A7C3PHU7"/>
<evidence type="ECO:0000259" key="3">
    <source>
        <dbReference type="Pfam" id="PF17782"/>
    </source>
</evidence>